<gene>
    <name evidence="1" type="ORF">L6164_004160</name>
</gene>
<proteinExistence type="predicted"/>
<reference evidence="1 2" key="1">
    <citation type="journal article" date="2022" name="DNA Res.">
        <title>Chromosomal-level genome assembly of the orchid tree Bauhinia variegata (Leguminosae; Cercidoideae) supports the allotetraploid origin hypothesis of Bauhinia.</title>
        <authorList>
            <person name="Zhong Y."/>
            <person name="Chen Y."/>
            <person name="Zheng D."/>
            <person name="Pang J."/>
            <person name="Liu Y."/>
            <person name="Luo S."/>
            <person name="Meng S."/>
            <person name="Qian L."/>
            <person name="Wei D."/>
            <person name="Dai S."/>
            <person name="Zhou R."/>
        </authorList>
    </citation>
    <scope>NUCLEOTIDE SEQUENCE [LARGE SCALE GENOMIC DNA]</scope>
    <source>
        <strain evidence="1">BV-YZ2020</strain>
    </source>
</reference>
<dbReference type="Proteomes" id="UP000828941">
    <property type="component" value="Chromosome 2"/>
</dbReference>
<sequence length="173" mass="19146">MEGSQTLISAISIYLSPSSFVLIIILAVIPIILVFKYKQKNWRNAPPGPVGWPIVGILPRISARLHEDFYELAKQYGPLMSLKMGVKPAIVVSSPEMAYEVLKVQDAVVSSRAITEAIQIAAYDASSVAFCPYGPAWIVLRKMVMSDLLSPTSLKSFEPLRKQQFPFLCITCL</sequence>
<comment type="caution">
    <text evidence="1">The sequence shown here is derived from an EMBL/GenBank/DDBJ whole genome shotgun (WGS) entry which is preliminary data.</text>
</comment>
<name>A0ACB9Q478_BAUVA</name>
<protein>
    <submittedName>
        <fullName evidence="1">Uncharacterized protein</fullName>
    </submittedName>
</protein>
<evidence type="ECO:0000313" key="1">
    <source>
        <dbReference type="EMBL" id="KAI4355380.1"/>
    </source>
</evidence>
<dbReference type="EMBL" id="CM039427">
    <property type="protein sequence ID" value="KAI4355380.1"/>
    <property type="molecule type" value="Genomic_DNA"/>
</dbReference>
<accession>A0ACB9Q478</accession>
<organism evidence="1 2">
    <name type="scientific">Bauhinia variegata</name>
    <name type="common">Purple orchid tree</name>
    <name type="synonym">Phanera variegata</name>
    <dbReference type="NCBI Taxonomy" id="167791"/>
    <lineage>
        <taxon>Eukaryota</taxon>
        <taxon>Viridiplantae</taxon>
        <taxon>Streptophyta</taxon>
        <taxon>Embryophyta</taxon>
        <taxon>Tracheophyta</taxon>
        <taxon>Spermatophyta</taxon>
        <taxon>Magnoliopsida</taxon>
        <taxon>eudicotyledons</taxon>
        <taxon>Gunneridae</taxon>
        <taxon>Pentapetalae</taxon>
        <taxon>rosids</taxon>
        <taxon>fabids</taxon>
        <taxon>Fabales</taxon>
        <taxon>Fabaceae</taxon>
        <taxon>Cercidoideae</taxon>
        <taxon>Cercideae</taxon>
        <taxon>Bauhiniinae</taxon>
        <taxon>Bauhinia</taxon>
    </lineage>
</organism>
<evidence type="ECO:0000313" key="2">
    <source>
        <dbReference type="Proteomes" id="UP000828941"/>
    </source>
</evidence>
<keyword evidence="2" id="KW-1185">Reference proteome</keyword>